<feature type="transmembrane region" description="Helical" evidence="2">
    <location>
        <begin position="23"/>
        <end position="43"/>
    </location>
</feature>
<accession>A0A4V3BLN5</accession>
<sequence>MTESTPDPISSARMKRFVRPAKWGVGLVAAVAVLGFGVVPPVARHYAVQILNDKLGREVSIERIGFNPFTLTAEVHGAKVMEADGGGEALSLDLLRANLELESLLRGGPVLHELAVRGPRLHLVNEGEGRTNWSDVIERLATPPEEDSGETRFSIGNISVDGGRIEIDDKTKGLKHEISELNIGVPFVSNLPVKVDVFVEPKLSAKINGDDLVLTGRSKPFSETRETVLDIVLKDFEVSRWLAYLPFEPGFLIPSGTLTTNLEVGFSQPADGQPAVTLKGQAQLNGLVVQDRKGQPAVSIGELGVEFADVQPLANRWHFSRLLLQQPEIDVVRQADGSLNLMGLLPKADRGAKDGGRKPAAKQAPAQAEAAPAADTPPLSFLLAQARIREGVVRFTDEGFKKPFQARVEAINLDLRDLANTGDMPADIRLDYHTDGGEKFSHQDQLRLAPNVELEGSVLVETLQPARYAAYFADALPGGELRDAKLDAALRYHLKLGGKEPEIKVNAETVALRDFVLALKGSKDAAIKVPAVKVADAEVDVSARTTRLGELGISGASVSAVRLADGSLDLERLVGKSSGGASGPAWTANIGRFSLTGSSLRLEDRTAGKPVVMTADGLSFKAENLSTTKGAVAKIDLDSRINKNGKLGVEGSFGLEPLKADLKLNLSKVDLLPLQPYVLEETKIAISRGNLTTQGRLQLASARGGELEARFQGDLGVADFASVDRLNATDFVRWRILNLSAIDFRLAPFSLGIGDVALNDFYTRLILNEQGQLNLREIRPGAEADAQVQQGPLPAAEPASGPVAAAPGKGTATAEVPPPAEVPPLKVNRIRIRGGNIAFSDRFVRPNYDANLTGMSGELTGLSSDPSTIAKLDLSGKVDNAAPVSVKGELNPFRQDRYLDIVLAMKDFELTGISSYSGKYVGYGIQRGKLSADLNYKIEDRKLTATNRIFVDQLTFGDKVDSPDALNLPVQLAVSLLKNGRGEIDLNLPVSGTLDDPQFSVFGLVMRALVNLVGKAVTAPFSLLGSMFGGEELSYVEFAPGARKPGGEEAEKLANLAKALKDRPALRLDVTGKADTAADLDGLKRTLMERQVKAEKLKAMVKRGQEAPSLDDIQLDAKEYPALLKEVYDQGKFEKPRNFIGLAKTLPVAEMEALIMANTKVSEENFRSLAQARAQNVKEWLLGEGGVAPERVFLLAPKVEAADGGKGRQVQFSLR</sequence>
<comment type="caution">
    <text evidence="3">The sequence shown here is derived from an EMBL/GenBank/DDBJ whole genome shotgun (WGS) entry which is preliminary data.</text>
</comment>
<reference evidence="3 4" key="1">
    <citation type="submission" date="2019-03" db="EMBL/GenBank/DDBJ databases">
        <title>Genomic Encyclopedia of Type Strains, Phase IV (KMG-IV): sequencing the most valuable type-strain genomes for metagenomic binning, comparative biology and taxonomic classification.</title>
        <authorList>
            <person name="Goeker M."/>
        </authorList>
    </citation>
    <scope>NUCLEOTIDE SEQUENCE [LARGE SCALE GENOMIC DNA]</scope>
    <source>
        <strain evidence="3 4">DSM 12121</strain>
    </source>
</reference>
<protein>
    <submittedName>
        <fullName evidence="3">Uncharacterized protein DUF748</fullName>
    </submittedName>
</protein>
<dbReference type="GO" id="GO:0090313">
    <property type="term" value="P:regulation of protein targeting to membrane"/>
    <property type="evidence" value="ECO:0007669"/>
    <property type="project" value="TreeGrafter"/>
</dbReference>
<dbReference type="EMBL" id="SNVV01000021">
    <property type="protein sequence ID" value="TDN47252.1"/>
    <property type="molecule type" value="Genomic_DNA"/>
</dbReference>
<feature type="compositionally biased region" description="Low complexity" evidence="1">
    <location>
        <begin position="794"/>
        <end position="815"/>
    </location>
</feature>
<dbReference type="AlphaFoldDB" id="A0A4V3BLN5"/>
<feature type="region of interest" description="Disordered" evidence="1">
    <location>
        <begin position="783"/>
        <end position="820"/>
    </location>
</feature>
<dbReference type="InterPro" id="IPR008023">
    <property type="entry name" value="DUF748"/>
</dbReference>
<keyword evidence="2" id="KW-0812">Transmembrane</keyword>
<organism evidence="3 4">
    <name type="scientific">Azoarcus indigens</name>
    <dbReference type="NCBI Taxonomy" id="29545"/>
    <lineage>
        <taxon>Bacteria</taxon>
        <taxon>Pseudomonadati</taxon>
        <taxon>Pseudomonadota</taxon>
        <taxon>Betaproteobacteria</taxon>
        <taxon>Rhodocyclales</taxon>
        <taxon>Zoogloeaceae</taxon>
        <taxon>Azoarcus</taxon>
    </lineage>
</organism>
<dbReference type="PANTHER" id="PTHR30441">
    <property type="entry name" value="DUF748 DOMAIN-CONTAINING PROTEIN"/>
    <property type="match status" value="1"/>
</dbReference>
<keyword evidence="2" id="KW-1133">Transmembrane helix</keyword>
<dbReference type="PANTHER" id="PTHR30441:SF8">
    <property type="entry name" value="DUF748 DOMAIN-CONTAINING PROTEIN"/>
    <property type="match status" value="1"/>
</dbReference>
<dbReference type="Pfam" id="PF05359">
    <property type="entry name" value="DUF748"/>
    <property type="match status" value="2"/>
</dbReference>
<name>A0A4V3BLN5_9RHOO</name>
<evidence type="ECO:0000256" key="2">
    <source>
        <dbReference type="SAM" id="Phobius"/>
    </source>
</evidence>
<proteinExistence type="predicted"/>
<evidence type="ECO:0000313" key="4">
    <source>
        <dbReference type="Proteomes" id="UP000295129"/>
    </source>
</evidence>
<gene>
    <name evidence="3" type="ORF">C7389_12157</name>
</gene>
<dbReference type="RefSeq" id="WP_133594324.1">
    <property type="nucleotide sequence ID" value="NZ_SNVV01000021.1"/>
</dbReference>
<dbReference type="Proteomes" id="UP000295129">
    <property type="component" value="Unassembled WGS sequence"/>
</dbReference>
<feature type="compositionally biased region" description="Low complexity" evidence="1">
    <location>
        <begin position="361"/>
        <end position="373"/>
    </location>
</feature>
<dbReference type="GO" id="GO:0005886">
    <property type="term" value="C:plasma membrane"/>
    <property type="evidence" value="ECO:0007669"/>
    <property type="project" value="TreeGrafter"/>
</dbReference>
<dbReference type="OrthoDB" id="9757969at2"/>
<evidence type="ECO:0000313" key="3">
    <source>
        <dbReference type="EMBL" id="TDN47252.1"/>
    </source>
</evidence>
<keyword evidence="4" id="KW-1185">Reference proteome</keyword>
<evidence type="ECO:0000256" key="1">
    <source>
        <dbReference type="SAM" id="MobiDB-lite"/>
    </source>
</evidence>
<keyword evidence="2" id="KW-0472">Membrane</keyword>
<dbReference type="InterPro" id="IPR052894">
    <property type="entry name" value="AsmA-related"/>
</dbReference>
<feature type="region of interest" description="Disordered" evidence="1">
    <location>
        <begin position="350"/>
        <end position="373"/>
    </location>
</feature>